<feature type="region of interest" description="Disordered" evidence="1">
    <location>
        <begin position="272"/>
        <end position="310"/>
    </location>
</feature>
<dbReference type="GO" id="GO:0019901">
    <property type="term" value="F:protein kinase binding"/>
    <property type="evidence" value="ECO:0007669"/>
    <property type="project" value="InterPro"/>
</dbReference>
<dbReference type="AlphaFoldDB" id="A0A2V3IXH8"/>
<dbReference type="InterPro" id="IPR013922">
    <property type="entry name" value="Cyclin_PHO80-like"/>
</dbReference>
<protein>
    <submittedName>
        <fullName evidence="2">Cyclin-U4-1</fullName>
    </submittedName>
</protein>
<dbReference type="Pfam" id="PF08613">
    <property type="entry name" value="Cyclin"/>
    <property type="match status" value="1"/>
</dbReference>
<reference evidence="2 3" key="1">
    <citation type="journal article" date="2018" name="Mol. Biol. Evol.">
        <title>Analysis of the draft genome of the red seaweed Gracilariopsis chorda provides insights into genome size evolution in Rhodophyta.</title>
        <authorList>
            <person name="Lee J."/>
            <person name="Yang E.C."/>
            <person name="Graf L."/>
            <person name="Yang J.H."/>
            <person name="Qiu H."/>
            <person name="Zel Zion U."/>
            <person name="Chan C.X."/>
            <person name="Stephens T.G."/>
            <person name="Weber A.P.M."/>
            <person name="Boo G.H."/>
            <person name="Boo S.M."/>
            <person name="Kim K.M."/>
            <person name="Shin Y."/>
            <person name="Jung M."/>
            <person name="Lee S.J."/>
            <person name="Yim H.S."/>
            <person name="Lee J.H."/>
            <person name="Bhattacharya D."/>
            <person name="Yoon H.S."/>
        </authorList>
    </citation>
    <scope>NUCLEOTIDE SEQUENCE [LARGE SCALE GENOMIC DNA]</scope>
    <source>
        <strain evidence="2 3">SKKU-2015</strain>
        <tissue evidence="2">Whole body</tissue>
    </source>
</reference>
<name>A0A2V3IXH8_9FLOR</name>
<proteinExistence type="predicted"/>
<dbReference type="OrthoDB" id="5450at2759"/>
<evidence type="ECO:0000313" key="3">
    <source>
        <dbReference type="Proteomes" id="UP000247409"/>
    </source>
</evidence>
<keyword evidence="3" id="KW-1185">Reference proteome</keyword>
<feature type="compositionally biased region" description="Polar residues" evidence="1">
    <location>
        <begin position="282"/>
        <end position="294"/>
    </location>
</feature>
<dbReference type="EMBL" id="NBIV01000032">
    <property type="protein sequence ID" value="PXF46848.1"/>
    <property type="molecule type" value="Genomic_DNA"/>
</dbReference>
<dbReference type="PANTHER" id="PTHR15615:SF108">
    <property type="entry name" value="PROTEIN CNPPD1"/>
    <property type="match status" value="1"/>
</dbReference>
<dbReference type="Gene3D" id="1.10.472.10">
    <property type="entry name" value="Cyclin-like"/>
    <property type="match status" value="1"/>
</dbReference>
<gene>
    <name evidence="2" type="ORF">BWQ96_03377</name>
</gene>
<feature type="compositionally biased region" description="Basic residues" evidence="1">
    <location>
        <begin position="272"/>
        <end position="281"/>
    </location>
</feature>
<dbReference type="PANTHER" id="PTHR15615">
    <property type="match status" value="1"/>
</dbReference>
<dbReference type="STRING" id="448386.A0A2V3IXH8"/>
<comment type="caution">
    <text evidence="2">The sequence shown here is derived from an EMBL/GenBank/DDBJ whole genome shotgun (WGS) entry which is preliminary data.</text>
</comment>
<dbReference type="SUPFAM" id="SSF47954">
    <property type="entry name" value="Cyclin-like"/>
    <property type="match status" value="1"/>
</dbReference>
<evidence type="ECO:0000256" key="1">
    <source>
        <dbReference type="SAM" id="MobiDB-lite"/>
    </source>
</evidence>
<dbReference type="InterPro" id="IPR036915">
    <property type="entry name" value="Cyclin-like_sf"/>
</dbReference>
<evidence type="ECO:0000313" key="2">
    <source>
        <dbReference type="EMBL" id="PXF46848.1"/>
    </source>
</evidence>
<dbReference type="Proteomes" id="UP000247409">
    <property type="component" value="Unassembled WGS sequence"/>
</dbReference>
<sequence length="310" mass="33971">MTAQTTESNAPCVPTSVRPSKNFTLLASRQALVAILSATIQAHVAANDQLPEPALDQMTVFHALEAPAISVCEYVTRLSKYAFCSDACLVAAYHYMTRAIASDPKLALTSLSIHRMFITALVLACKYMDDLSYNLVYYSKVGGLPYKELANLEMQMLHILDFRLDISPNQFVELESNLVSGLKVLEANASKAVVLNLVDHAKSLLMQSDSRGVAYEPFPGEKLVDDTESPVSSPSSSTTCVDTALSRNSSLASVPDEALYAQAAHPRRLSYSHKNFARQRSSKTYSRFSHSPISPESAYRRRARASLGSH</sequence>
<organism evidence="2 3">
    <name type="scientific">Gracilariopsis chorda</name>
    <dbReference type="NCBI Taxonomy" id="448386"/>
    <lineage>
        <taxon>Eukaryota</taxon>
        <taxon>Rhodophyta</taxon>
        <taxon>Florideophyceae</taxon>
        <taxon>Rhodymeniophycidae</taxon>
        <taxon>Gracilariales</taxon>
        <taxon>Gracilariaceae</taxon>
        <taxon>Gracilariopsis</taxon>
    </lineage>
</organism>
<accession>A0A2V3IXH8</accession>